<proteinExistence type="predicted"/>
<dbReference type="EMBL" id="KN846956">
    <property type="protein sequence ID" value="KIW71774.1"/>
    <property type="molecule type" value="Genomic_DNA"/>
</dbReference>
<dbReference type="InterPro" id="IPR038921">
    <property type="entry name" value="YOR389W-like"/>
</dbReference>
<accession>A0A0D2GHK4</accession>
<evidence type="ECO:0000313" key="4">
    <source>
        <dbReference type="Proteomes" id="UP000054266"/>
    </source>
</evidence>
<evidence type="ECO:0000256" key="1">
    <source>
        <dbReference type="SAM" id="MobiDB-lite"/>
    </source>
</evidence>
<evidence type="ECO:0000313" key="3">
    <source>
        <dbReference type="EMBL" id="KIW71774.1"/>
    </source>
</evidence>
<feature type="region of interest" description="Disordered" evidence="1">
    <location>
        <begin position="141"/>
        <end position="160"/>
    </location>
</feature>
<sequence length="532" mass="60071">MMWPVPAVAASSLLIASLVTALPRSEPRKATNEIRNANHIFNAIHSSMRQWGSSLFHNGMSVFPAVVPAGTQFYHGTGLEEPIQGLEWLAFEPEHAIMFARSFKPPDSETKWPMDDSGQHLQSRIDKLAPSEPVQIIVASSGDEDYRPRPSPPRSEPGWLHTYRTKEATPLLYIDGMSAGKCDKGTLDSQDVLLLNASSESKGRFWERERADRLCKLAAEQWSGKIKGFIRMEAGFEIIMCSFSDSLDFVQSTRAGPFAPTGAKPNPEKSQFQRSVWEWVKFVTARYDGIGGGRVRLDYDKFITAYSYDFDLFQAHDGLPRLENASVTSLNLARVDIDTMIRAWDPDQISSGNSTDWQSVADMVVERYGKLLKYLVSGSVRTTEELLSELELTLRVFIDSDARDAKAEVDRCSWQFNPTDSNVQSSIAARSIHDVTRRICETLFLIFDINMPRSESLRHLWAIIHYLDWSVWKKCSECPFEEICFIPMWPFGAPEDRENPQCRNASDLSGRMGYWGNPGPRAVNFGADEVWA</sequence>
<keyword evidence="4" id="KW-1185">Reference proteome</keyword>
<reference evidence="3 4" key="1">
    <citation type="submission" date="2015-01" db="EMBL/GenBank/DDBJ databases">
        <title>The Genome Sequence of Capronia semiimmersa CBS27337.</title>
        <authorList>
            <consortium name="The Broad Institute Genomics Platform"/>
            <person name="Cuomo C."/>
            <person name="de Hoog S."/>
            <person name="Gorbushina A."/>
            <person name="Stielow B."/>
            <person name="Teixiera M."/>
            <person name="Abouelleil A."/>
            <person name="Chapman S.B."/>
            <person name="Priest M."/>
            <person name="Young S.K."/>
            <person name="Wortman J."/>
            <person name="Nusbaum C."/>
            <person name="Birren B."/>
        </authorList>
    </citation>
    <scope>NUCLEOTIDE SEQUENCE [LARGE SCALE GENOMIC DNA]</scope>
    <source>
        <strain evidence="3 4">CBS 27337</strain>
    </source>
</reference>
<dbReference type="PANTHER" id="PTHR35204:SF1">
    <property type="entry name" value="ENTEROTOXIN"/>
    <property type="match status" value="1"/>
</dbReference>
<keyword evidence="2" id="KW-0732">Signal</keyword>
<dbReference type="AlphaFoldDB" id="A0A0D2GHK4"/>
<protein>
    <submittedName>
        <fullName evidence="3">Uncharacterized protein</fullName>
    </submittedName>
</protein>
<feature type="chain" id="PRO_5002242612" evidence="2">
    <location>
        <begin position="22"/>
        <end position="532"/>
    </location>
</feature>
<gene>
    <name evidence="3" type="ORF">PV04_00011</name>
</gene>
<dbReference type="Proteomes" id="UP000054266">
    <property type="component" value="Unassembled WGS sequence"/>
</dbReference>
<evidence type="ECO:0000256" key="2">
    <source>
        <dbReference type="SAM" id="SignalP"/>
    </source>
</evidence>
<feature type="signal peptide" evidence="2">
    <location>
        <begin position="1"/>
        <end position="21"/>
    </location>
</feature>
<organism evidence="3 4">
    <name type="scientific">Phialophora macrospora</name>
    <dbReference type="NCBI Taxonomy" id="1851006"/>
    <lineage>
        <taxon>Eukaryota</taxon>
        <taxon>Fungi</taxon>
        <taxon>Dikarya</taxon>
        <taxon>Ascomycota</taxon>
        <taxon>Pezizomycotina</taxon>
        <taxon>Eurotiomycetes</taxon>
        <taxon>Chaetothyriomycetidae</taxon>
        <taxon>Chaetothyriales</taxon>
        <taxon>Herpotrichiellaceae</taxon>
        <taxon>Phialophora</taxon>
    </lineage>
</organism>
<name>A0A0D2GHK4_9EURO</name>
<dbReference type="PANTHER" id="PTHR35204">
    <property type="entry name" value="YALI0A21131P"/>
    <property type="match status" value="1"/>
</dbReference>
<dbReference type="STRING" id="5601.A0A0D2GHK4"/>
<dbReference type="HOGENOM" id="CLU_017366_2_0_1"/>